<reference evidence="1" key="1">
    <citation type="submission" date="2010-07" db="EMBL/GenBank/DDBJ databases">
        <title>Complete sequence of Clostridium saccharolyticum WM1.</title>
        <authorList>
            <consortium name="US DOE Joint Genome Institute"/>
            <person name="Lucas S."/>
            <person name="Copeland A."/>
            <person name="Lapidus A."/>
            <person name="Cheng J.-F."/>
            <person name="Bruce D."/>
            <person name="Goodwin L."/>
            <person name="Pitluck S."/>
            <person name="Chertkov O."/>
            <person name="Detter J.C."/>
            <person name="Han C."/>
            <person name="Tapia R."/>
            <person name="Land M."/>
            <person name="Hauser L."/>
            <person name="Chang Y.-J."/>
            <person name="Jeffries C."/>
            <person name="Kyrpides N."/>
            <person name="Ivanova N."/>
            <person name="Mikhailova N."/>
            <person name="Mouttaki H."/>
            <person name="Lin L."/>
            <person name="Zhou J."/>
            <person name="Hemme C.L."/>
            <person name="Woyke T."/>
        </authorList>
    </citation>
    <scope>NUCLEOTIDE SEQUENCE [LARGE SCALE GENOMIC DNA]</scope>
    <source>
        <strain evidence="1">WM1</strain>
    </source>
</reference>
<dbReference type="Proteomes" id="UP000001662">
    <property type="component" value="Chromosome"/>
</dbReference>
<proteinExistence type="predicted"/>
<dbReference type="PaxDb" id="610130-Closa_0093"/>
<sequence length="49" mass="5664">MPRSAENSVFLRCFVFSVQCLAEQNIALHIDTGGKKEYNQSNYEFDSYI</sequence>
<dbReference type="STRING" id="610130.Closa_0093"/>
<name>D9R0T7_LACSW</name>
<dbReference type="EMBL" id="CP002109">
    <property type="protein sequence ID" value="ADL02736.1"/>
    <property type="molecule type" value="Genomic_DNA"/>
</dbReference>
<dbReference type="KEGG" id="csh:Closa_0093"/>
<keyword evidence="2" id="KW-1185">Reference proteome</keyword>
<accession>D9R0T7</accession>
<organism evidence="1 2">
    <name type="scientific">Lacrimispora saccharolytica (strain ATCC 35040 / DSM 2544 / NRCC 2533 / WM1)</name>
    <name type="common">Clostridium saccharolyticum</name>
    <dbReference type="NCBI Taxonomy" id="610130"/>
    <lineage>
        <taxon>Bacteria</taxon>
        <taxon>Bacillati</taxon>
        <taxon>Bacillota</taxon>
        <taxon>Clostridia</taxon>
        <taxon>Lachnospirales</taxon>
        <taxon>Lachnospiraceae</taxon>
        <taxon>Lacrimispora</taxon>
    </lineage>
</organism>
<evidence type="ECO:0000313" key="1">
    <source>
        <dbReference type="EMBL" id="ADL02736.1"/>
    </source>
</evidence>
<protein>
    <submittedName>
        <fullName evidence="1">Uncharacterized protein</fullName>
    </submittedName>
</protein>
<dbReference type="HOGENOM" id="CLU_3134369_0_0_9"/>
<gene>
    <name evidence="1" type="ordered locus">Closa_0093</name>
</gene>
<evidence type="ECO:0000313" key="2">
    <source>
        <dbReference type="Proteomes" id="UP000001662"/>
    </source>
</evidence>
<dbReference type="AlphaFoldDB" id="D9R0T7"/>